<dbReference type="Proteomes" id="UP000614601">
    <property type="component" value="Unassembled WGS sequence"/>
</dbReference>
<dbReference type="PANTHER" id="PTHR22943">
    <property type="entry name" value="7-TRANSMEMBRANE DOMAIN RECEPTOR C.ELEGANS"/>
    <property type="match status" value="1"/>
</dbReference>
<comment type="caution">
    <text evidence="2">The sequence shown here is derived from an EMBL/GenBank/DDBJ whole genome shotgun (WGS) entry which is preliminary data.</text>
</comment>
<name>A0A811KKV6_9BILA</name>
<feature type="transmembrane region" description="Helical" evidence="1">
    <location>
        <begin position="273"/>
        <end position="297"/>
    </location>
</feature>
<dbReference type="InterPro" id="IPR019428">
    <property type="entry name" value="7TM_GPCR_serpentine_rcpt_Str"/>
</dbReference>
<keyword evidence="3" id="KW-1185">Reference proteome</keyword>
<keyword evidence="1" id="KW-0812">Transmembrane</keyword>
<dbReference type="EMBL" id="CAJFCW020000003">
    <property type="protein sequence ID" value="CAG9105315.1"/>
    <property type="molecule type" value="Genomic_DNA"/>
</dbReference>
<accession>A0A811KKV6</accession>
<evidence type="ECO:0000313" key="2">
    <source>
        <dbReference type="EMBL" id="CAD5216112.1"/>
    </source>
</evidence>
<protein>
    <recommendedName>
        <fullName evidence="4">G_PROTEIN_RECEP_F1_2 domain-containing protein</fullName>
    </recommendedName>
</protein>
<feature type="transmembrane region" description="Helical" evidence="1">
    <location>
        <begin position="194"/>
        <end position="215"/>
    </location>
</feature>
<feature type="transmembrane region" description="Helical" evidence="1">
    <location>
        <begin position="243"/>
        <end position="267"/>
    </location>
</feature>
<feature type="transmembrane region" description="Helical" evidence="1">
    <location>
        <begin position="43"/>
        <end position="61"/>
    </location>
</feature>
<proteinExistence type="predicted"/>
<evidence type="ECO:0008006" key="4">
    <source>
        <dbReference type="Google" id="ProtNLM"/>
    </source>
</evidence>
<dbReference type="EMBL" id="CAJFDH010000003">
    <property type="protein sequence ID" value="CAD5216112.1"/>
    <property type="molecule type" value="Genomic_DNA"/>
</dbReference>
<dbReference type="AlphaFoldDB" id="A0A811KKV6"/>
<dbReference type="OrthoDB" id="5810839at2759"/>
<organism evidence="2 3">
    <name type="scientific">Bursaphelenchus okinawaensis</name>
    <dbReference type="NCBI Taxonomy" id="465554"/>
    <lineage>
        <taxon>Eukaryota</taxon>
        <taxon>Metazoa</taxon>
        <taxon>Ecdysozoa</taxon>
        <taxon>Nematoda</taxon>
        <taxon>Chromadorea</taxon>
        <taxon>Rhabditida</taxon>
        <taxon>Tylenchina</taxon>
        <taxon>Tylenchomorpha</taxon>
        <taxon>Aphelenchoidea</taxon>
        <taxon>Aphelenchoididae</taxon>
        <taxon>Bursaphelenchus</taxon>
    </lineage>
</organism>
<feature type="transmembrane region" description="Helical" evidence="1">
    <location>
        <begin position="13"/>
        <end position="31"/>
    </location>
</feature>
<feature type="transmembrane region" description="Helical" evidence="1">
    <location>
        <begin position="131"/>
        <end position="153"/>
    </location>
</feature>
<keyword evidence="1" id="KW-1133">Transmembrane helix</keyword>
<sequence>MVNFVDVYKYSDLIASILGLMINVTLMTAIFRTNRKGFHAYSYLLIVPCLNDFIFSSYQLLVQHLIKVDKGTIYIFPHGIERLVPENTYWIFAFFHLFTITNTFTTQPAIYHYRYVLITKVGQGGPTLKLLLRNICISVIGSSIVGVCFAASIQQTFHRGKEFYIRELTPLWFNPDGSTGFLYASNWDDLITKIYVASVVIVYSIANILAFYLIIISVKSVHVQTASVSENTRHLRSQFTKTLISQTLVLTVLALIPCTIYMAALVFQLRGEYLGSIVLGPVSWFPCINGLLPMYFVRAIRGFVLGLVGIHKGEPTSINIKSNNTSTVSSASKVVEEI</sequence>
<keyword evidence="1" id="KW-0472">Membrane</keyword>
<gene>
    <name evidence="2" type="ORF">BOKJ2_LOCUS6430</name>
</gene>
<dbReference type="SUPFAM" id="SSF81321">
    <property type="entry name" value="Family A G protein-coupled receptor-like"/>
    <property type="match status" value="1"/>
</dbReference>
<dbReference type="Pfam" id="PF10326">
    <property type="entry name" value="7TM_GPCR_Str"/>
    <property type="match status" value="1"/>
</dbReference>
<evidence type="ECO:0000256" key="1">
    <source>
        <dbReference type="SAM" id="Phobius"/>
    </source>
</evidence>
<reference evidence="2" key="1">
    <citation type="submission" date="2020-09" db="EMBL/GenBank/DDBJ databases">
        <authorList>
            <person name="Kikuchi T."/>
        </authorList>
    </citation>
    <scope>NUCLEOTIDE SEQUENCE</scope>
    <source>
        <strain evidence="2">SH1</strain>
    </source>
</reference>
<dbReference type="PANTHER" id="PTHR22943:SF248">
    <property type="entry name" value="SEVEN TM RECEPTOR"/>
    <property type="match status" value="1"/>
</dbReference>
<dbReference type="Proteomes" id="UP000783686">
    <property type="component" value="Unassembled WGS sequence"/>
</dbReference>
<feature type="transmembrane region" description="Helical" evidence="1">
    <location>
        <begin position="89"/>
        <end position="110"/>
    </location>
</feature>
<evidence type="ECO:0000313" key="3">
    <source>
        <dbReference type="Proteomes" id="UP000614601"/>
    </source>
</evidence>